<dbReference type="GO" id="GO:0005652">
    <property type="term" value="C:nuclear lamina"/>
    <property type="evidence" value="ECO:0007669"/>
    <property type="project" value="TreeGrafter"/>
</dbReference>
<dbReference type="GO" id="GO:0005882">
    <property type="term" value="C:intermediate filament"/>
    <property type="evidence" value="ECO:0007669"/>
    <property type="project" value="UniProtKB-KW"/>
</dbReference>
<dbReference type="GO" id="GO:0031507">
    <property type="term" value="P:heterochromatin formation"/>
    <property type="evidence" value="ECO:0007669"/>
    <property type="project" value="TreeGrafter"/>
</dbReference>
<dbReference type="Pfam" id="PF00038">
    <property type="entry name" value="Filament"/>
    <property type="match status" value="1"/>
</dbReference>
<keyword evidence="1" id="KW-0403">Intermediate filament</keyword>
<name>A0A914X3G0_9BILA</name>
<dbReference type="Proteomes" id="UP000887566">
    <property type="component" value="Unplaced"/>
</dbReference>
<organism evidence="6 7">
    <name type="scientific">Plectus sambesii</name>
    <dbReference type="NCBI Taxonomy" id="2011161"/>
    <lineage>
        <taxon>Eukaryota</taxon>
        <taxon>Metazoa</taxon>
        <taxon>Ecdysozoa</taxon>
        <taxon>Nematoda</taxon>
        <taxon>Chromadorea</taxon>
        <taxon>Plectida</taxon>
        <taxon>Plectina</taxon>
        <taxon>Plectoidea</taxon>
        <taxon>Plectidae</taxon>
        <taxon>Plectus</taxon>
    </lineage>
</organism>
<dbReference type="GO" id="GO:0006998">
    <property type="term" value="P:nuclear envelope organization"/>
    <property type="evidence" value="ECO:0007669"/>
    <property type="project" value="TreeGrafter"/>
</dbReference>
<reference evidence="7" key="1">
    <citation type="submission" date="2022-11" db="UniProtKB">
        <authorList>
            <consortium name="WormBaseParasite"/>
        </authorList>
    </citation>
    <scope>IDENTIFICATION</scope>
</reference>
<dbReference type="GO" id="GO:0051664">
    <property type="term" value="P:nuclear pore localization"/>
    <property type="evidence" value="ECO:0007669"/>
    <property type="project" value="TreeGrafter"/>
</dbReference>
<sequence length="193" mass="21642">MSATKQRRTTTTTRTTRTFQSGGSVGGSSANSSSIHVDTDGNSFADVSSPLSPTRLSRVQEKETLSCLNDRLASYIDRVRQLESENNRLTVQIRDVEVIEKREKSNIRAAYEAELSDTRRLLDETSKQKAKIQIEADKARAEFDDLKAKIARLEKELKASETGRLNSDSLVQDLQARVNTAENRRKHAEDEAK</sequence>
<feature type="region of interest" description="Disordered" evidence="4">
    <location>
        <begin position="1"/>
        <end position="49"/>
    </location>
</feature>
<dbReference type="GO" id="GO:0007097">
    <property type="term" value="P:nuclear migration"/>
    <property type="evidence" value="ECO:0007669"/>
    <property type="project" value="TreeGrafter"/>
</dbReference>
<dbReference type="PANTHER" id="PTHR45721">
    <property type="entry name" value="LAMIN DM0-RELATED"/>
    <property type="match status" value="1"/>
</dbReference>
<feature type="domain" description="IF rod" evidence="5">
    <location>
        <begin position="61"/>
        <end position="193"/>
    </location>
</feature>
<dbReference type="PANTHER" id="PTHR45721:SF11">
    <property type="entry name" value="LAMIN DM0-RELATED"/>
    <property type="match status" value="1"/>
</dbReference>
<feature type="compositionally biased region" description="Polar residues" evidence="4">
    <location>
        <begin position="40"/>
        <end position="49"/>
    </location>
</feature>
<keyword evidence="2 3" id="KW-0175">Coiled coil</keyword>
<dbReference type="GO" id="GO:0005200">
    <property type="term" value="F:structural constituent of cytoskeleton"/>
    <property type="evidence" value="ECO:0007669"/>
    <property type="project" value="TreeGrafter"/>
</dbReference>
<feature type="coiled-coil region" evidence="3">
    <location>
        <begin position="65"/>
        <end position="191"/>
    </location>
</feature>
<dbReference type="GO" id="GO:0090435">
    <property type="term" value="P:protein localization to nuclear envelope"/>
    <property type="evidence" value="ECO:0007669"/>
    <property type="project" value="TreeGrafter"/>
</dbReference>
<evidence type="ECO:0000256" key="2">
    <source>
        <dbReference type="ARBA" id="ARBA00023054"/>
    </source>
</evidence>
<dbReference type="AlphaFoldDB" id="A0A914X3G0"/>
<feature type="compositionally biased region" description="Low complexity" evidence="4">
    <location>
        <begin position="9"/>
        <end position="34"/>
    </location>
</feature>
<dbReference type="Gene3D" id="1.20.5.1160">
    <property type="entry name" value="Vasodilator-stimulated phosphoprotein"/>
    <property type="match status" value="1"/>
</dbReference>
<keyword evidence="6" id="KW-1185">Reference proteome</keyword>
<dbReference type="WBParaSite" id="PSAMB.scaffold6278size9831.g28198.t1">
    <property type="protein sequence ID" value="PSAMB.scaffold6278size9831.g28198.t1"/>
    <property type="gene ID" value="PSAMB.scaffold6278size9831.g28198"/>
</dbReference>
<evidence type="ECO:0000256" key="1">
    <source>
        <dbReference type="ARBA" id="ARBA00022754"/>
    </source>
</evidence>
<dbReference type="SUPFAM" id="SSF64593">
    <property type="entry name" value="Intermediate filament protein, coiled coil region"/>
    <property type="match status" value="1"/>
</dbReference>
<proteinExistence type="predicted"/>
<evidence type="ECO:0000256" key="3">
    <source>
        <dbReference type="SAM" id="Coils"/>
    </source>
</evidence>
<dbReference type="InterPro" id="IPR039008">
    <property type="entry name" value="IF_rod_dom"/>
</dbReference>
<evidence type="ECO:0000259" key="5">
    <source>
        <dbReference type="PROSITE" id="PS51842"/>
    </source>
</evidence>
<evidence type="ECO:0000313" key="7">
    <source>
        <dbReference type="WBParaSite" id="PSAMB.scaffold6278size9831.g28198.t1"/>
    </source>
</evidence>
<evidence type="ECO:0000256" key="4">
    <source>
        <dbReference type="SAM" id="MobiDB-lite"/>
    </source>
</evidence>
<accession>A0A914X3G0</accession>
<protein>
    <submittedName>
        <fullName evidence="7">IF rod domain-containing protein</fullName>
    </submittedName>
</protein>
<evidence type="ECO:0000313" key="6">
    <source>
        <dbReference type="Proteomes" id="UP000887566"/>
    </source>
</evidence>
<dbReference type="PROSITE" id="PS51842">
    <property type="entry name" value="IF_ROD_2"/>
    <property type="match status" value="1"/>
</dbReference>